<sequence length="118" mass="12667">MLTRDLAAALAQEVPVVHRLGVEVGAFALVRGALVAGDPAVATLALVQELEAAAALPVVNLDVTHCVGVIGEVRELEKVVWFGYGLFWVRERRAVVMSESADGTDGALLRFLLRCDER</sequence>
<comment type="caution">
    <text evidence="1">The sequence shown here is derived from an EMBL/GenBank/DDBJ whole genome shotgun (WGS) entry which is preliminary data.</text>
</comment>
<proteinExistence type="predicted"/>
<gene>
    <name evidence="1" type="ORF">PG991_001767</name>
</gene>
<accession>A0ABR1SN08</accession>
<protein>
    <submittedName>
        <fullName evidence="1">Uncharacterized protein</fullName>
    </submittedName>
</protein>
<name>A0ABR1SN08_9PEZI</name>
<reference evidence="1 2" key="1">
    <citation type="submission" date="2023-01" db="EMBL/GenBank/DDBJ databases">
        <title>Analysis of 21 Apiospora genomes using comparative genomics revels a genus with tremendous synthesis potential of carbohydrate active enzymes and secondary metabolites.</title>
        <authorList>
            <person name="Sorensen T."/>
        </authorList>
    </citation>
    <scope>NUCLEOTIDE SEQUENCE [LARGE SCALE GENOMIC DNA]</scope>
    <source>
        <strain evidence="1 2">CBS 20057</strain>
    </source>
</reference>
<evidence type="ECO:0000313" key="2">
    <source>
        <dbReference type="Proteomes" id="UP001396898"/>
    </source>
</evidence>
<organism evidence="1 2">
    <name type="scientific">Apiospora marii</name>
    <dbReference type="NCBI Taxonomy" id="335849"/>
    <lineage>
        <taxon>Eukaryota</taxon>
        <taxon>Fungi</taxon>
        <taxon>Dikarya</taxon>
        <taxon>Ascomycota</taxon>
        <taxon>Pezizomycotina</taxon>
        <taxon>Sordariomycetes</taxon>
        <taxon>Xylariomycetidae</taxon>
        <taxon>Amphisphaeriales</taxon>
        <taxon>Apiosporaceae</taxon>
        <taxon>Apiospora</taxon>
    </lineage>
</organism>
<dbReference type="Proteomes" id="UP001396898">
    <property type="component" value="Unassembled WGS sequence"/>
</dbReference>
<keyword evidence="2" id="KW-1185">Reference proteome</keyword>
<evidence type="ECO:0000313" key="1">
    <source>
        <dbReference type="EMBL" id="KAK8035694.1"/>
    </source>
</evidence>
<dbReference type="EMBL" id="JAQQWI010000005">
    <property type="protein sequence ID" value="KAK8035694.1"/>
    <property type="molecule type" value="Genomic_DNA"/>
</dbReference>